<evidence type="ECO:0000313" key="4">
    <source>
        <dbReference type="Proteomes" id="UP000008810"/>
    </source>
</evidence>
<name>A0A2K2DHB1_BRADI</name>
<accession>A0A2K2DHB1</accession>
<evidence type="ECO:0000256" key="1">
    <source>
        <dbReference type="SAM" id="MobiDB-lite"/>
    </source>
</evidence>
<evidence type="ECO:0000313" key="3">
    <source>
        <dbReference type="EnsemblPlants" id="PNT73663"/>
    </source>
</evidence>
<dbReference type="InParanoid" id="A0A2K2DHB1"/>
<reference evidence="2" key="2">
    <citation type="submission" date="2017-06" db="EMBL/GenBank/DDBJ databases">
        <title>WGS assembly of Brachypodium distachyon.</title>
        <authorList>
            <consortium name="The International Brachypodium Initiative"/>
            <person name="Lucas S."/>
            <person name="Harmon-Smith M."/>
            <person name="Lail K."/>
            <person name="Tice H."/>
            <person name="Grimwood J."/>
            <person name="Bruce D."/>
            <person name="Barry K."/>
            <person name="Shu S."/>
            <person name="Lindquist E."/>
            <person name="Wang M."/>
            <person name="Pitluck S."/>
            <person name="Vogel J.P."/>
            <person name="Garvin D.F."/>
            <person name="Mockler T.C."/>
            <person name="Schmutz J."/>
            <person name="Rokhsar D."/>
            <person name="Bevan M.W."/>
        </authorList>
    </citation>
    <scope>NUCLEOTIDE SEQUENCE</scope>
    <source>
        <strain evidence="2">Bd21</strain>
    </source>
</reference>
<keyword evidence="4" id="KW-1185">Reference proteome</keyword>
<dbReference type="EMBL" id="CM000881">
    <property type="protein sequence ID" value="PNT73663.1"/>
    <property type="molecule type" value="Genomic_DNA"/>
</dbReference>
<reference evidence="2 3" key="1">
    <citation type="journal article" date="2010" name="Nature">
        <title>Genome sequencing and analysis of the model grass Brachypodium distachyon.</title>
        <authorList>
            <consortium name="International Brachypodium Initiative"/>
        </authorList>
    </citation>
    <scope>NUCLEOTIDE SEQUENCE [LARGE SCALE GENOMIC DNA]</scope>
    <source>
        <strain evidence="2 3">Bd21</strain>
    </source>
</reference>
<dbReference type="Gramene" id="PNT73663">
    <property type="protein sequence ID" value="PNT73663"/>
    <property type="gene ID" value="BRADI_2g61922v3"/>
</dbReference>
<reference evidence="3" key="3">
    <citation type="submission" date="2018-08" db="UniProtKB">
        <authorList>
            <consortium name="EnsemblPlants"/>
        </authorList>
    </citation>
    <scope>IDENTIFICATION</scope>
    <source>
        <strain evidence="3">cv. Bd21</strain>
    </source>
</reference>
<feature type="compositionally biased region" description="Low complexity" evidence="1">
    <location>
        <begin position="44"/>
        <end position="55"/>
    </location>
</feature>
<dbReference type="AlphaFoldDB" id="A0A2K2DHB1"/>
<gene>
    <name evidence="2" type="ORF">BRADI_2g61922v3</name>
</gene>
<dbReference type="Proteomes" id="UP000008810">
    <property type="component" value="Chromosome 2"/>
</dbReference>
<proteinExistence type="predicted"/>
<organism evidence="2">
    <name type="scientific">Brachypodium distachyon</name>
    <name type="common">Purple false brome</name>
    <name type="synonym">Trachynia distachya</name>
    <dbReference type="NCBI Taxonomy" id="15368"/>
    <lineage>
        <taxon>Eukaryota</taxon>
        <taxon>Viridiplantae</taxon>
        <taxon>Streptophyta</taxon>
        <taxon>Embryophyta</taxon>
        <taxon>Tracheophyta</taxon>
        <taxon>Spermatophyta</taxon>
        <taxon>Magnoliopsida</taxon>
        <taxon>Liliopsida</taxon>
        <taxon>Poales</taxon>
        <taxon>Poaceae</taxon>
        <taxon>BOP clade</taxon>
        <taxon>Pooideae</taxon>
        <taxon>Stipodae</taxon>
        <taxon>Brachypodieae</taxon>
        <taxon>Brachypodium</taxon>
    </lineage>
</organism>
<feature type="compositionally biased region" description="Acidic residues" evidence="1">
    <location>
        <begin position="18"/>
        <end position="32"/>
    </location>
</feature>
<feature type="compositionally biased region" description="Basic and acidic residues" evidence="1">
    <location>
        <begin position="1"/>
        <end position="17"/>
    </location>
</feature>
<feature type="region of interest" description="Disordered" evidence="1">
    <location>
        <begin position="1"/>
        <end position="55"/>
    </location>
</feature>
<protein>
    <submittedName>
        <fullName evidence="2 3">Uncharacterized protein</fullName>
    </submittedName>
</protein>
<sequence>MAKSFRDSFFRSTKQVEPEEEEEEGAECTDLEGGEKPAMEAPTSARSCSGCSASSSWRPLASAIYWRASAPSPPRRRRKARGSSPLAVPPRWLLPSPCWPDSSSGAATAVARRPSDNLVFLHFSTGVILGQENNILFFPLHNSC</sequence>
<evidence type="ECO:0000313" key="2">
    <source>
        <dbReference type="EMBL" id="PNT73663.1"/>
    </source>
</evidence>
<dbReference type="EnsemblPlants" id="PNT73663">
    <property type="protein sequence ID" value="PNT73663"/>
    <property type="gene ID" value="BRADI_2g61922v3"/>
</dbReference>